<dbReference type="InterPro" id="IPR003817">
    <property type="entry name" value="PS_Dcarbxylase"/>
</dbReference>
<keyword evidence="5 12" id="KW-0443">Lipid metabolism</keyword>
<feature type="modified residue" description="Pyruvic acid (Ser); by autocatalysis" evidence="12">
    <location>
        <position position="251"/>
    </location>
</feature>
<dbReference type="GO" id="GO:0005886">
    <property type="term" value="C:plasma membrane"/>
    <property type="evidence" value="ECO:0007669"/>
    <property type="project" value="UniProtKB-SubCell"/>
</dbReference>
<comment type="subcellular location">
    <subcellularLocation>
        <location evidence="12">Cell membrane</location>
        <topology evidence="12">Peripheral membrane protein</topology>
    </subcellularLocation>
</comment>
<keyword evidence="14" id="KW-1185">Reference proteome</keyword>
<dbReference type="UniPathway" id="UPA00558">
    <property type="reaction ID" value="UER00616"/>
</dbReference>
<dbReference type="HAMAP" id="MF_00662">
    <property type="entry name" value="PS_decarb_PSD_B_type1"/>
    <property type="match status" value="1"/>
</dbReference>
<dbReference type="Pfam" id="PF02666">
    <property type="entry name" value="PS_Dcarbxylase"/>
    <property type="match status" value="1"/>
</dbReference>
<evidence type="ECO:0000256" key="10">
    <source>
        <dbReference type="ARBA" id="ARBA00023264"/>
    </source>
</evidence>
<feature type="active site" description="Schiff-base intermediate with substrate; via pyruvic acid; for decarboxylase activity" evidence="12">
    <location>
        <position position="251"/>
    </location>
</feature>
<organism evidence="13 14">
    <name type="scientific">Cocleimonas flava</name>
    <dbReference type="NCBI Taxonomy" id="634765"/>
    <lineage>
        <taxon>Bacteria</taxon>
        <taxon>Pseudomonadati</taxon>
        <taxon>Pseudomonadota</taxon>
        <taxon>Gammaproteobacteria</taxon>
        <taxon>Thiotrichales</taxon>
        <taxon>Thiotrichaceae</taxon>
        <taxon>Cocleimonas</taxon>
    </lineage>
</organism>
<comment type="pathway">
    <text evidence="1">Lipid metabolism.</text>
</comment>
<evidence type="ECO:0000313" key="13">
    <source>
        <dbReference type="EMBL" id="TCJ85348.1"/>
    </source>
</evidence>
<evidence type="ECO:0000313" key="14">
    <source>
        <dbReference type="Proteomes" id="UP000294887"/>
    </source>
</evidence>
<comment type="PTM">
    <text evidence="12">Is synthesized initially as an inactive proenzyme. Formation of the active enzyme involves a self-maturation process in which the active site pyruvoyl group is generated from an internal serine residue via an autocatalytic post-translational modification. Two non-identical subunits are generated from the proenzyme in this reaction, and the pyruvate is formed at the N-terminus of the alpha chain, which is derived from the carboxyl end of the proenzyme. The autoendoproteolytic cleavage occurs by a canonical serine protease mechanism, in which the side chain hydroxyl group of the serine supplies its oxygen atom to form the C-terminus of the beta chain, while the remainder of the serine residue undergoes an oxidative deamination to produce ammonia and the pyruvoyl prosthetic group on the alpha chain. During this reaction, the Ser that is part of the protease active site of the proenzyme becomes the pyruvoyl prosthetic group, which constitutes an essential element of the active site of the mature decarboxylase.</text>
</comment>
<keyword evidence="11 12" id="KW-0670">Pyruvate</keyword>
<comment type="similarity">
    <text evidence="12">Belongs to the phosphatidylserine decarboxylase family. PSD-B subfamily. Prokaryotic type I sub-subfamily.</text>
</comment>
<dbReference type="NCBIfam" id="TIGR00163">
    <property type="entry name" value="PS_decarb"/>
    <property type="match status" value="1"/>
</dbReference>
<feature type="site" description="Cleavage (non-hydrolytic); by autocatalysis" evidence="12">
    <location>
        <begin position="250"/>
        <end position="251"/>
    </location>
</feature>
<keyword evidence="7 12" id="KW-0865">Zymogen</keyword>
<evidence type="ECO:0000256" key="5">
    <source>
        <dbReference type="ARBA" id="ARBA00023098"/>
    </source>
</evidence>
<keyword evidence="8 12" id="KW-0594">Phospholipid biosynthesis</keyword>
<keyword evidence="4 12" id="KW-0210">Decarboxylase</keyword>
<dbReference type="InterPro" id="IPR033177">
    <property type="entry name" value="PSD-B"/>
</dbReference>
<evidence type="ECO:0000256" key="7">
    <source>
        <dbReference type="ARBA" id="ARBA00023145"/>
    </source>
</evidence>
<name>A0A4R1F1E0_9GAMM</name>
<comment type="subunit">
    <text evidence="12">Heterodimer of a large membrane-associated beta subunit and a small pyruvoyl-containing alpha subunit.</text>
</comment>
<evidence type="ECO:0000256" key="4">
    <source>
        <dbReference type="ARBA" id="ARBA00022793"/>
    </source>
</evidence>
<gene>
    <name evidence="12" type="primary">psd</name>
    <name evidence="13" type="ORF">EV695_3319</name>
</gene>
<feature type="active site" description="Charge relay system; for autoendoproteolytic cleavage activity" evidence="12">
    <location>
        <position position="251"/>
    </location>
</feature>
<evidence type="ECO:0000256" key="6">
    <source>
        <dbReference type="ARBA" id="ARBA00023136"/>
    </source>
</evidence>
<protein>
    <recommendedName>
        <fullName evidence="12">Phosphatidylserine decarboxylase proenzyme</fullName>
        <ecNumber evidence="12">4.1.1.65</ecNumber>
    </recommendedName>
    <component>
        <recommendedName>
            <fullName evidence="12">Phosphatidylserine decarboxylase alpha chain</fullName>
        </recommendedName>
    </component>
    <component>
        <recommendedName>
            <fullName evidence="12">Phosphatidylserine decarboxylase beta chain</fullName>
        </recommendedName>
    </component>
</protein>
<evidence type="ECO:0000256" key="2">
    <source>
        <dbReference type="ARBA" id="ARBA00022475"/>
    </source>
</evidence>
<feature type="active site" description="Charge relay system; for autoendoproteolytic cleavage activity" evidence="12">
    <location>
        <position position="148"/>
    </location>
</feature>
<keyword evidence="9 12" id="KW-0456">Lyase</keyword>
<proteinExistence type="inferred from homology"/>
<keyword evidence="2 12" id="KW-1003">Cell membrane</keyword>
<dbReference type="InterPro" id="IPR033178">
    <property type="entry name" value="PSD_type1_pro"/>
</dbReference>
<evidence type="ECO:0000256" key="11">
    <source>
        <dbReference type="ARBA" id="ARBA00023317"/>
    </source>
</evidence>
<accession>A0A4R1F1E0</accession>
<comment type="pathway">
    <text evidence="12">Phospholipid metabolism; phosphatidylethanolamine biosynthesis; phosphatidylethanolamine from CDP-diacylglycerol: step 2/2.</text>
</comment>
<keyword evidence="6 12" id="KW-0472">Membrane</keyword>
<evidence type="ECO:0000256" key="3">
    <source>
        <dbReference type="ARBA" id="ARBA00022516"/>
    </source>
</evidence>
<sequence length="283" mass="31436">MNASLLDYLKSGALYALPHHFISRIVFKLTRVKSPLVPKAITLFSKAFDVNLDEAKNSDPASYSTFNEFFTRELKEGLRPISDTRIVSPVDGTISEFGDIKNGQLLQAKGITYSLEQLLGGNKERANLYDNGQFITIYLSPRDYHRIHMPCTGKLTEQVHIPGRLFSVAKHTVKTVKSIFARNERVVASFDTEYGSMTMVLVGAINVAAIETVWHGLITPPKGETTTAKSYKSKDIQLDKGKEMGRFNMGSTVILVFQNNAPKLSDSLKVDQTLQLGESLSET</sequence>
<evidence type="ECO:0000256" key="1">
    <source>
        <dbReference type="ARBA" id="ARBA00005189"/>
    </source>
</evidence>
<dbReference type="RefSeq" id="WP_131907043.1">
    <property type="nucleotide sequence ID" value="NZ_BAAAFU010000001.1"/>
</dbReference>
<feature type="chain" id="PRO_5023468208" description="Phosphatidylserine decarboxylase alpha chain" evidence="12">
    <location>
        <begin position="251"/>
        <end position="283"/>
    </location>
</feature>
<dbReference type="EC" id="4.1.1.65" evidence="12"/>
<dbReference type="GO" id="GO:0006646">
    <property type="term" value="P:phosphatidylethanolamine biosynthetic process"/>
    <property type="evidence" value="ECO:0007669"/>
    <property type="project" value="UniProtKB-UniRule"/>
</dbReference>
<keyword evidence="3 12" id="KW-0444">Lipid biosynthesis</keyword>
<dbReference type="Proteomes" id="UP000294887">
    <property type="component" value="Unassembled WGS sequence"/>
</dbReference>
<comment type="cofactor">
    <cofactor evidence="12">
        <name>pyruvate</name>
        <dbReference type="ChEBI" id="CHEBI:15361"/>
    </cofactor>
    <text evidence="12">Binds 1 pyruvoyl group covalently per subunit.</text>
</comment>
<dbReference type="PANTHER" id="PTHR10067:SF6">
    <property type="entry name" value="PHOSPHATIDYLSERINE DECARBOXYLASE PROENZYME, MITOCHONDRIAL"/>
    <property type="match status" value="1"/>
</dbReference>
<evidence type="ECO:0000256" key="12">
    <source>
        <dbReference type="HAMAP-Rule" id="MF_00662"/>
    </source>
</evidence>
<comment type="catalytic activity">
    <reaction evidence="12">
        <text>a 1,2-diacyl-sn-glycero-3-phospho-L-serine + H(+) = a 1,2-diacyl-sn-glycero-3-phosphoethanolamine + CO2</text>
        <dbReference type="Rhea" id="RHEA:20828"/>
        <dbReference type="ChEBI" id="CHEBI:15378"/>
        <dbReference type="ChEBI" id="CHEBI:16526"/>
        <dbReference type="ChEBI" id="CHEBI:57262"/>
        <dbReference type="ChEBI" id="CHEBI:64612"/>
        <dbReference type="EC" id="4.1.1.65"/>
    </reaction>
</comment>
<comment type="caution">
    <text evidence="13">The sequence shown here is derived from an EMBL/GenBank/DDBJ whole genome shotgun (WGS) entry which is preliminary data.</text>
</comment>
<dbReference type="GO" id="GO:0004609">
    <property type="term" value="F:phosphatidylserine decarboxylase activity"/>
    <property type="evidence" value="ECO:0007669"/>
    <property type="project" value="UniProtKB-UniRule"/>
</dbReference>
<reference evidence="13 14" key="1">
    <citation type="submission" date="2019-03" db="EMBL/GenBank/DDBJ databases">
        <title>Genomic Encyclopedia of Type Strains, Phase IV (KMG-IV): sequencing the most valuable type-strain genomes for metagenomic binning, comparative biology and taxonomic classification.</title>
        <authorList>
            <person name="Goeker M."/>
        </authorList>
    </citation>
    <scope>NUCLEOTIDE SEQUENCE [LARGE SCALE GENOMIC DNA]</scope>
    <source>
        <strain evidence="13 14">DSM 24830</strain>
    </source>
</reference>
<keyword evidence="10 12" id="KW-1208">Phospholipid metabolism</keyword>
<dbReference type="AlphaFoldDB" id="A0A4R1F1E0"/>
<evidence type="ECO:0000256" key="8">
    <source>
        <dbReference type="ARBA" id="ARBA00023209"/>
    </source>
</evidence>
<evidence type="ECO:0000256" key="9">
    <source>
        <dbReference type="ARBA" id="ARBA00023239"/>
    </source>
</evidence>
<dbReference type="EMBL" id="SMFQ01000004">
    <property type="protein sequence ID" value="TCJ85348.1"/>
    <property type="molecule type" value="Genomic_DNA"/>
</dbReference>
<comment type="function">
    <text evidence="12">Catalyzes the formation of phosphatidylethanolamine (PtdEtn) from phosphatidylserine (PtdSer).</text>
</comment>
<feature type="active site" description="Charge relay system; for autoendoproteolytic cleavage activity" evidence="12">
    <location>
        <position position="91"/>
    </location>
</feature>
<dbReference type="OrthoDB" id="9802030at2"/>
<feature type="chain" id="PRO_5023468210" description="Phosphatidylserine decarboxylase beta chain" evidence="12">
    <location>
        <begin position="1"/>
        <end position="250"/>
    </location>
</feature>
<dbReference type="PANTHER" id="PTHR10067">
    <property type="entry name" value="PHOSPHATIDYLSERINE DECARBOXYLASE"/>
    <property type="match status" value="1"/>
</dbReference>